<dbReference type="GO" id="GO:0004190">
    <property type="term" value="F:aspartic-type endopeptidase activity"/>
    <property type="evidence" value="ECO:0007669"/>
    <property type="project" value="UniProtKB-KW"/>
</dbReference>
<name>A0A5B6WPV9_9ROSI</name>
<dbReference type="SUPFAM" id="SSF56672">
    <property type="entry name" value="DNA/RNA polymerases"/>
    <property type="match status" value="1"/>
</dbReference>
<dbReference type="GO" id="GO:0006508">
    <property type="term" value="P:proteolysis"/>
    <property type="evidence" value="ECO:0007669"/>
    <property type="project" value="UniProtKB-KW"/>
</dbReference>
<dbReference type="OrthoDB" id="413361at2759"/>
<evidence type="ECO:0000259" key="5">
    <source>
        <dbReference type="PROSITE" id="PS50994"/>
    </source>
</evidence>
<dbReference type="InterPro" id="IPR013103">
    <property type="entry name" value="RVT_2"/>
</dbReference>
<dbReference type="Gene3D" id="3.30.420.10">
    <property type="entry name" value="Ribonuclease H-like superfamily/Ribonuclease H"/>
    <property type="match status" value="1"/>
</dbReference>
<reference evidence="6" key="1">
    <citation type="submission" date="2019-08" db="EMBL/GenBank/DDBJ databases">
        <authorList>
            <person name="Liu F."/>
        </authorList>
    </citation>
    <scope>NUCLEOTIDE SEQUENCE [LARGE SCALE GENOMIC DNA]</scope>
    <source>
        <strain evidence="6">PA1801</strain>
        <tissue evidence="6">Leaf</tissue>
    </source>
</reference>
<evidence type="ECO:0000313" key="7">
    <source>
        <dbReference type="Proteomes" id="UP000325315"/>
    </source>
</evidence>
<dbReference type="Pfam" id="PF22936">
    <property type="entry name" value="Pol_BBD"/>
    <property type="match status" value="1"/>
</dbReference>
<keyword evidence="1" id="KW-0645">Protease</keyword>
<organism evidence="6 7">
    <name type="scientific">Gossypium australe</name>
    <dbReference type="NCBI Taxonomy" id="47621"/>
    <lineage>
        <taxon>Eukaryota</taxon>
        <taxon>Viridiplantae</taxon>
        <taxon>Streptophyta</taxon>
        <taxon>Embryophyta</taxon>
        <taxon>Tracheophyta</taxon>
        <taxon>Spermatophyta</taxon>
        <taxon>Magnoliopsida</taxon>
        <taxon>eudicotyledons</taxon>
        <taxon>Gunneridae</taxon>
        <taxon>Pentapetalae</taxon>
        <taxon>rosids</taxon>
        <taxon>malvids</taxon>
        <taxon>Malvales</taxon>
        <taxon>Malvaceae</taxon>
        <taxon>Malvoideae</taxon>
        <taxon>Gossypium</taxon>
    </lineage>
</organism>
<dbReference type="InterPro" id="IPR054722">
    <property type="entry name" value="PolX-like_BBD"/>
</dbReference>
<dbReference type="InterPro" id="IPR012337">
    <property type="entry name" value="RNaseH-like_sf"/>
</dbReference>
<dbReference type="SUPFAM" id="SSF53098">
    <property type="entry name" value="Ribonuclease H-like"/>
    <property type="match status" value="1"/>
</dbReference>
<sequence length="578" mass="65988">MSIKKVPSKPRPDQPRAPLAIKGRRLGQISLEEMVQEENIHLAHTAEGSVIQKQTIGSNLMCNAKSKSRWAMLRKCAKTIDRRKVKKGWLIDSGCTNHMTPDATFFKNLDKSFNTRVKVGNGHYIKENGKGNILIDTPTGKQTRQPFPLNKAWRASEKLQLVHTDVCGPMKTQSLNGSRYFILFINDYSRFCWVYFLKHISKVASVFWKFKAAAETKSGCKLKTLRSDNGTEYTSAMFQGFCDEEGIKHQLTNTYTPHQNGVNKRKNRTLMDMARCLILPSKQAANQVLVSKKTPFEAWFGFKPSVAHLKVFGCICYAHIPAVKRDKLAKKAHPGILIGYSSDKNEPKSTTENLMIDQTEANCNDPKMDIDHELVKGTRPLSEIYERAKVATIEPTCFEEVEAQQGWKQAMLNEMSMIKKNHTWEFVARPANRKVIRVQWVFRAKHNADGTLNKLKVRLVVKGFSQKFGIDYFETFAPVARLDTIRLLVVLVAQKQWKIHQLDVKYAFLNGFLDEEIYFEQPEGEETVLIVSLYIDDLLVIGENKVMLTDFKDEMESMFEMSDLGEMSYSLGMEVSQT</sequence>
<dbReference type="InterPro" id="IPR039537">
    <property type="entry name" value="Retrotran_Ty1/copia-like"/>
</dbReference>
<dbReference type="PANTHER" id="PTHR42648:SF18">
    <property type="entry name" value="RETROTRANSPOSON, UNCLASSIFIED-LIKE PROTEIN"/>
    <property type="match status" value="1"/>
</dbReference>
<comment type="caution">
    <text evidence="6">The sequence shown here is derived from an EMBL/GenBank/DDBJ whole genome shotgun (WGS) entry which is preliminary data.</text>
</comment>
<protein>
    <submittedName>
        <fullName evidence="6">Retrovirus-related Pol polyprotein from transposon TNT 1-94</fullName>
    </submittedName>
</protein>
<dbReference type="Pfam" id="PF25597">
    <property type="entry name" value="SH3_retrovirus"/>
    <property type="match status" value="1"/>
</dbReference>
<dbReference type="PANTHER" id="PTHR42648">
    <property type="entry name" value="TRANSPOSASE, PUTATIVE-RELATED"/>
    <property type="match status" value="1"/>
</dbReference>
<dbReference type="AlphaFoldDB" id="A0A5B6WPV9"/>
<accession>A0A5B6WPV9</accession>
<keyword evidence="2" id="KW-0479">Metal-binding</keyword>
<dbReference type="InterPro" id="IPR036397">
    <property type="entry name" value="RNaseH_sf"/>
</dbReference>
<keyword evidence="4" id="KW-0378">Hydrolase</keyword>
<keyword evidence="3" id="KW-0064">Aspartyl protease</keyword>
<evidence type="ECO:0000256" key="4">
    <source>
        <dbReference type="ARBA" id="ARBA00022801"/>
    </source>
</evidence>
<dbReference type="GO" id="GO:0015074">
    <property type="term" value="P:DNA integration"/>
    <property type="evidence" value="ECO:0007669"/>
    <property type="project" value="InterPro"/>
</dbReference>
<proteinExistence type="predicted"/>
<evidence type="ECO:0000256" key="3">
    <source>
        <dbReference type="ARBA" id="ARBA00022750"/>
    </source>
</evidence>
<dbReference type="InterPro" id="IPR001584">
    <property type="entry name" value="Integrase_cat-core"/>
</dbReference>
<dbReference type="Pfam" id="PF07727">
    <property type="entry name" value="RVT_2"/>
    <property type="match status" value="1"/>
</dbReference>
<dbReference type="InterPro" id="IPR043502">
    <property type="entry name" value="DNA/RNA_pol_sf"/>
</dbReference>
<feature type="domain" description="Integrase catalytic" evidence="5">
    <location>
        <begin position="144"/>
        <end position="275"/>
    </location>
</feature>
<dbReference type="GO" id="GO:0046872">
    <property type="term" value="F:metal ion binding"/>
    <property type="evidence" value="ECO:0007669"/>
    <property type="project" value="UniProtKB-KW"/>
</dbReference>
<evidence type="ECO:0000313" key="6">
    <source>
        <dbReference type="EMBL" id="KAA3483055.1"/>
    </source>
</evidence>
<dbReference type="PROSITE" id="PS50994">
    <property type="entry name" value="INTEGRASE"/>
    <property type="match status" value="1"/>
</dbReference>
<dbReference type="Pfam" id="PF00665">
    <property type="entry name" value="rve"/>
    <property type="match status" value="1"/>
</dbReference>
<dbReference type="GO" id="GO:0003676">
    <property type="term" value="F:nucleic acid binding"/>
    <property type="evidence" value="ECO:0007669"/>
    <property type="project" value="InterPro"/>
</dbReference>
<gene>
    <name evidence="6" type="ORF">EPI10_005253</name>
</gene>
<dbReference type="InterPro" id="IPR057670">
    <property type="entry name" value="SH3_retrovirus"/>
</dbReference>
<dbReference type="EMBL" id="SMMG02000002">
    <property type="protein sequence ID" value="KAA3483055.1"/>
    <property type="molecule type" value="Genomic_DNA"/>
</dbReference>
<keyword evidence="7" id="KW-1185">Reference proteome</keyword>
<evidence type="ECO:0000256" key="1">
    <source>
        <dbReference type="ARBA" id="ARBA00022670"/>
    </source>
</evidence>
<dbReference type="Proteomes" id="UP000325315">
    <property type="component" value="Unassembled WGS sequence"/>
</dbReference>
<evidence type="ECO:0000256" key="2">
    <source>
        <dbReference type="ARBA" id="ARBA00022723"/>
    </source>
</evidence>